<dbReference type="GO" id="GO:0016747">
    <property type="term" value="F:acyltransferase activity, transferring groups other than amino-acyl groups"/>
    <property type="evidence" value="ECO:0007669"/>
    <property type="project" value="InterPro"/>
</dbReference>
<dbReference type="PANTHER" id="PTHR43415:SF3">
    <property type="entry name" value="GNAT-FAMILY ACETYLTRANSFERASE"/>
    <property type="match status" value="1"/>
</dbReference>
<dbReference type="EMBL" id="LAZR01001687">
    <property type="protein sequence ID" value="KKN40732.1"/>
    <property type="molecule type" value="Genomic_DNA"/>
</dbReference>
<organism evidence="2">
    <name type="scientific">marine sediment metagenome</name>
    <dbReference type="NCBI Taxonomy" id="412755"/>
    <lineage>
        <taxon>unclassified sequences</taxon>
        <taxon>metagenomes</taxon>
        <taxon>ecological metagenomes</taxon>
    </lineage>
</organism>
<dbReference type="InterPro" id="IPR016181">
    <property type="entry name" value="Acyl_CoA_acyltransferase"/>
</dbReference>
<comment type="caution">
    <text evidence="2">The sequence shown here is derived from an EMBL/GenBank/DDBJ whole genome shotgun (WGS) entry which is preliminary data.</text>
</comment>
<evidence type="ECO:0000313" key="2">
    <source>
        <dbReference type="EMBL" id="KKN40732.1"/>
    </source>
</evidence>
<dbReference type="Gene3D" id="3.40.630.30">
    <property type="match status" value="1"/>
</dbReference>
<reference evidence="2" key="1">
    <citation type="journal article" date="2015" name="Nature">
        <title>Complex archaea that bridge the gap between prokaryotes and eukaryotes.</title>
        <authorList>
            <person name="Spang A."/>
            <person name="Saw J.H."/>
            <person name="Jorgensen S.L."/>
            <person name="Zaremba-Niedzwiedzka K."/>
            <person name="Martijn J."/>
            <person name="Lind A.E."/>
            <person name="van Eijk R."/>
            <person name="Schleper C."/>
            <person name="Guy L."/>
            <person name="Ettema T.J."/>
        </authorList>
    </citation>
    <scope>NUCLEOTIDE SEQUENCE</scope>
</reference>
<dbReference type="PROSITE" id="PS51186">
    <property type="entry name" value="GNAT"/>
    <property type="match status" value="1"/>
</dbReference>
<protein>
    <recommendedName>
        <fullName evidence="1">N-acetyltransferase domain-containing protein</fullName>
    </recommendedName>
</protein>
<evidence type="ECO:0000259" key="1">
    <source>
        <dbReference type="PROSITE" id="PS51186"/>
    </source>
</evidence>
<accession>A0A0F9QUR7</accession>
<gene>
    <name evidence="2" type="ORF">LCGC14_0730400</name>
</gene>
<dbReference type="SUPFAM" id="SSF55729">
    <property type="entry name" value="Acyl-CoA N-acyltransferases (Nat)"/>
    <property type="match status" value="1"/>
</dbReference>
<feature type="domain" description="N-acetyltransferase" evidence="1">
    <location>
        <begin position="1"/>
        <end position="171"/>
    </location>
</feature>
<dbReference type="AlphaFoldDB" id="A0A0F9QUR7"/>
<name>A0A0F9QUR7_9ZZZZ</name>
<dbReference type="Pfam" id="PF13302">
    <property type="entry name" value="Acetyltransf_3"/>
    <property type="match status" value="1"/>
</dbReference>
<dbReference type="PANTHER" id="PTHR43415">
    <property type="entry name" value="SPERMIDINE N(1)-ACETYLTRANSFERASE"/>
    <property type="match status" value="1"/>
</dbReference>
<sequence>MKLEALTLDQCQTVRIWRNDCLETLRTPYPLTEEQQEAFYRDVVCNRNSQHRYFAIVDDSYVVSKEDSTVKEYYFFGMGGITNIQWENRIGEISLILHQEQRGQGIGIKAVDLLLDQAFNYLNLHTVFGECYRCNPAWEFWQKVTGKYCGFAKTGYLDLPNRKYWQGEYYDSLCFSIDKEDFNNHGST</sequence>
<dbReference type="InterPro" id="IPR000182">
    <property type="entry name" value="GNAT_dom"/>
</dbReference>
<dbReference type="CDD" id="cd04301">
    <property type="entry name" value="NAT_SF"/>
    <property type="match status" value="1"/>
</dbReference>
<proteinExistence type="predicted"/>